<dbReference type="RefSeq" id="WP_099622575.1">
    <property type="nucleotide sequence ID" value="NZ_CP024201.1"/>
</dbReference>
<evidence type="ECO:0000313" key="7">
    <source>
        <dbReference type="EMBL" id="ATQ43324.1"/>
    </source>
</evidence>
<comment type="similarity">
    <text evidence="2">Belongs to the ABC transporter superfamily.</text>
</comment>
<dbReference type="PANTHER" id="PTHR43776:SF7">
    <property type="entry name" value="D,D-DIPEPTIDE TRANSPORT ATP-BINDING PROTEIN DDPF-RELATED"/>
    <property type="match status" value="1"/>
</dbReference>
<dbReference type="Gene3D" id="3.40.50.300">
    <property type="entry name" value="P-loop containing nucleotide triphosphate hydrolases"/>
    <property type="match status" value="2"/>
</dbReference>
<reference evidence="7 8" key="1">
    <citation type="submission" date="2017-10" db="EMBL/GenBank/DDBJ databases">
        <title>Genome sequence of Caulobacter mirabilis FWC38.</title>
        <authorList>
            <person name="Fiebig A."/>
            <person name="Crosson S."/>
        </authorList>
    </citation>
    <scope>NUCLEOTIDE SEQUENCE [LARGE SCALE GENOMIC DNA]</scope>
    <source>
        <strain evidence="7 8">FWC 38</strain>
    </source>
</reference>
<evidence type="ECO:0000256" key="2">
    <source>
        <dbReference type="ARBA" id="ARBA00005417"/>
    </source>
</evidence>
<evidence type="ECO:0000313" key="8">
    <source>
        <dbReference type="Proteomes" id="UP000228945"/>
    </source>
</evidence>
<dbReference type="GO" id="GO:0016887">
    <property type="term" value="F:ATP hydrolysis activity"/>
    <property type="evidence" value="ECO:0007669"/>
    <property type="project" value="InterPro"/>
</dbReference>
<keyword evidence="3" id="KW-0813">Transport</keyword>
<dbReference type="NCBIfam" id="NF007739">
    <property type="entry name" value="PRK10419.1"/>
    <property type="match status" value="2"/>
</dbReference>
<dbReference type="GO" id="GO:0005524">
    <property type="term" value="F:ATP binding"/>
    <property type="evidence" value="ECO:0007669"/>
    <property type="project" value="UniProtKB-KW"/>
</dbReference>
<dbReference type="CDD" id="cd03257">
    <property type="entry name" value="ABC_NikE_OppD_transporters"/>
    <property type="match status" value="2"/>
</dbReference>
<keyword evidence="8" id="KW-1185">Reference proteome</keyword>
<evidence type="ECO:0000256" key="3">
    <source>
        <dbReference type="ARBA" id="ARBA00022448"/>
    </source>
</evidence>
<dbReference type="InterPro" id="IPR003439">
    <property type="entry name" value="ABC_transporter-like_ATP-bd"/>
</dbReference>
<evidence type="ECO:0000256" key="4">
    <source>
        <dbReference type="ARBA" id="ARBA00022741"/>
    </source>
</evidence>
<dbReference type="InterPro" id="IPR017871">
    <property type="entry name" value="ABC_transporter-like_CS"/>
</dbReference>
<feature type="domain" description="ABC transporter" evidence="6">
    <location>
        <begin position="266"/>
        <end position="513"/>
    </location>
</feature>
<dbReference type="SMART" id="SM00382">
    <property type="entry name" value="AAA"/>
    <property type="match status" value="2"/>
</dbReference>
<evidence type="ECO:0000259" key="6">
    <source>
        <dbReference type="PROSITE" id="PS50893"/>
    </source>
</evidence>
<name>A0A2D2AZB0_9CAUL</name>
<dbReference type="OrthoDB" id="9802264at2"/>
<dbReference type="SUPFAM" id="SSF52540">
    <property type="entry name" value="P-loop containing nucleoside triphosphate hydrolases"/>
    <property type="match status" value="2"/>
</dbReference>
<dbReference type="InterPro" id="IPR027417">
    <property type="entry name" value="P-loop_NTPase"/>
</dbReference>
<comment type="subcellular location">
    <subcellularLocation>
        <location evidence="1">Cell inner membrane</location>
        <topology evidence="1">Peripheral membrane protein</topology>
    </subcellularLocation>
</comment>
<proteinExistence type="inferred from homology"/>
<dbReference type="NCBIfam" id="NF008453">
    <property type="entry name" value="PRK11308.1"/>
    <property type="match status" value="2"/>
</dbReference>
<evidence type="ECO:0000256" key="1">
    <source>
        <dbReference type="ARBA" id="ARBA00004417"/>
    </source>
</evidence>
<accession>A0A2D2AZB0</accession>
<gene>
    <name evidence="7" type="ORF">CSW64_13310</name>
</gene>
<keyword evidence="5 7" id="KW-0067">ATP-binding</keyword>
<dbReference type="EMBL" id="CP024201">
    <property type="protein sequence ID" value="ATQ43324.1"/>
    <property type="molecule type" value="Genomic_DNA"/>
</dbReference>
<dbReference type="Pfam" id="PF08352">
    <property type="entry name" value="oligo_HPY"/>
    <property type="match status" value="1"/>
</dbReference>
<dbReference type="PROSITE" id="PS00211">
    <property type="entry name" value="ABC_TRANSPORTER_1"/>
    <property type="match status" value="2"/>
</dbReference>
<dbReference type="InterPro" id="IPR013563">
    <property type="entry name" value="Oligopep_ABC_C"/>
</dbReference>
<dbReference type="Pfam" id="PF00005">
    <property type="entry name" value="ABC_tran"/>
    <property type="match status" value="2"/>
</dbReference>
<dbReference type="InterPro" id="IPR050319">
    <property type="entry name" value="ABC_transp_ATP-bind"/>
</dbReference>
<dbReference type="AlphaFoldDB" id="A0A2D2AZB0"/>
<dbReference type="GO" id="GO:0055085">
    <property type="term" value="P:transmembrane transport"/>
    <property type="evidence" value="ECO:0007669"/>
    <property type="project" value="UniProtKB-ARBA"/>
</dbReference>
<keyword evidence="4" id="KW-0547">Nucleotide-binding</keyword>
<dbReference type="PROSITE" id="PS50893">
    <property type="entry name" value="ABC_TRANSPORTER_2"/>
    <property type="match status" value="2"/>
</dbReference>
<dbReference type="PANTHER" id="PTHR43776">
    <property type="entry name" value="TRANSPORT ATP-BINDING PROTEIN"/>
    <property type="match status" value="1"/>
</dbReference>
<feature type="domain" description="ABC transporter" evidence="6">
    <location>
        <begin position="4"/>
        <end position="246"/>
    </location>
</feature>
<protein>
    <submittedName>
        <fullName evidence="7">Microcin ABC transporter ATP-binding protein</fullName>
    </submittedName>
</protein>
<dbReference type="GO" id="GO:0005886">
    <property type="term" value="C:plasma membrane"/>
    <property type="evidence" value="ECO:0007669"/>
    <property type="project" value="UniProtKB-SubCell"/>
</dbReference>
<evidence type="ECO:0000256" key="5">
    <source>
        <dbReference type="ARBA" id="ARBA00022840"/>
    </source>
</evidence>
<dbReference type="Proteomes" id="UP000228945">
    <property type="component" value="Chromosome"/>
</dbReference>
<sequence>MSLLQVETLTLAIGDRTLLDGVSFVVEPGEILGLVGESGSGKSLTGLSVVGLQPAQAWLGGRILFDGEDLLTAAAPRRIALRGAQIGLVFQEPMTALNPLMRIGDQVAEAVRLDPGRRREAKARTQSLLDRVGLAGVDPGRFPHQLSGGQRQRAAIAVALARGPRLLIADEPTTALDVTTQAVILDLLGTLAREEGLGLILVSHDLAVVAQVADRIAVMQSGRIVEQGAARQLISGPSHDYTRRLVADAALAPKAQVPPRDEPPVLEMVEVTRRYAPASRRGAAVFAVSGASFAVRPGETVALVGESGSGKSTLARAALGLEPLQGGVVRVGGAVFPARDRTVLRAQRRQIQAVLQDPHSSFDPRWTVERIVAEPLHLLDAAVAPAERRRRVETALVEVGLSAEAADRLPHQFSGGQRQRIAIARALIVEPKILVMDEAVSALDVTVRAGVLRLLADLSRRLDVGCLFVTHDMAVARAIADRVMVMRQGRIVEDGPAMAVFETPSHPYTAELIAATPVLAAG</sequence>
<dbReference type="KEGG" id="cmb:CSW64_13310"/>
<dbReference type="InterPro" id="IPR003593">
    <property type="entry name" value="AAA+_ATPase"/>
</dbReference>
<organism evidence="7 8">
    <name type="scientific">Caulobacter mirabilis</name>
    <dbReference type="NCBI Taxonomy" id="69666"/>
    <lineage>
        <taxon>Bacteria</taxon>
        <taxon>Pseudomonadati</taxon>
        <taxon>Pseudomonadota</taxon>
        <taxon>Alphaproteobacteria</taxon>
        <taxon>Caulobacterales</taxon>
        <taxon>Caulobacteraceae</taxon>
        <taxon>Caulobacter</taxon>
    </lineage>
</organism>
<dbReference type="GO" id="GO:0015833">
    <property type="term" value="P:peptide transport"/>
    <property type="evidence" value="ECO:0007669"/>
    <property type="project" value="InterPro"/>
</dbReference>